<organism evidence="3 4">
    <name type="scientific">Geofilum rubicundum JCM 15548</name>
    <dbReference type="NCBI Taxonomy" id="1236989"/>
    <lineage>
        <taxon>Bacteria</taxon>
        <taxon>Pseudomonadati</taxon>
        <taxon>Bacteroidota</taxon>
        <taxon>Bacteroidia</taxon>
        <taxon>Marinilabiliales</taxon>
        <taxon>Marinilabiliaceae</taxon>
        <taxon>Geofilum</taxon>
    </lineage>
</organism>
<evidence type="ECO:0000313" key="3">
    <source>
        <dbReference type="EMBL" id="GAO30833.1"/>
    </source>
</evidence>
<dbReference type="SMART" id="SM00554">
    <property type="entry name" value="FAS1"/>
    <property type="match status" value="1"/>
</dbReference>
<dbReference type="InterPro" id="IPR050904">
    <property type="entry name" value="Adhesion/Biosynth-related"/>
</dbReference>
<dbReference type="PROSITE" id="PS50213">
    <property type="entry name" value="FAS1"/>
    <property type="match status" value="2"/>
</dbReference>
<dbReference type="EMBL" id="BAZW01000031">
    <property type="protein sequence ID" value="GAO30833.1"/>
    <property type="molecule type" value="Genomic_DNA"/>
</dbReference>
<keyword evidence="4" id="KW-1185">Reference proteome</keyword>
<dbReference type="InterPro" id="IPR000782">
    <property type="entry name" value="FAS1_domain"/>
</dbReference>
<dbReference type="PANTHER" id="PTHR10900:SF77">
    <property type="entry name" value="FI19380P1"/>
    <property type="match status" value="1"/>
</dbReference>
<name>A0A0E9LZU2_9BACT</name>
<dbReference type="Gene3D" id="2.30.180.10">
    <property type="entry name" value="FAS1 domain"/>
    <property type="match status" value="2"/>
</dbReference>
<feature type="signal peptide" evidence="1">
    <location>
        <begin position="1"/>
        <end position="29"/>
    </location>
</feature>
<evidence type="ECO:0000259" key="2">
    <source>
        <dbReference type="PROSITE" id="PS50213"/>
    </source>
</evidence>
<evidence type="ECO:0000313" key="4">
    <source>
        <dbReference type="Proteomes" id="UP000032900"/>
    </source>
</evidence>
<sequence>MKNIFISVMKRINKAGVLMLLALLAVLYACDSDEIGDNYYTFTGETVGGYISSNPEQFSEFKRILDTTKVMGLLNAYGVYTCFLPTNEALEAFYTTRGKSSLRDFSLDSMKVIAYNHIIKDFEVTTDQFREGLLTNLSMNGRNIEITFRPTSQGLEYLVNKTARVVNPDVDLHNGVVHTIDGVLSPTDNTIVEAIGKEDKFSLFYEGLVETGLFELLLPIKDESYVLPVDLISQYDGVTNGIGSIMRVPRERKYGFTALIPSDVTFGEYGIENMEDLKAYAKTIYDEKYPEDSGIDDITDRQNSLNRFIAYHLLDRKIPAEFFVEAYDNTGSVSGTSHSVKSYDMFEYIETMAPLTLMEVRTLRASNEYNVFNMIDEGTAVRLVADNIDNDALNGVYHEIDGILAYSTDVERMLTSKRMRMDAASFFPELRNNDMRVGKKYTGNNPEYPSERFYFPHGYIERVETSDNTNFGYFNADDRFLDYQGDEVFLSGLYDFSIITPPIPAGTYEIRFGYQPTGNRGAAQLYWNGEPSGIPLDLRLNANHAKIGYEQPGLNPADLQGFENDKMMRNRGYMKAPASFKVINNAWYGGANARMSPQALRRILGIYTFAEDAHHTFSVRAARAGEFMFDYLEFVPIEVIEFEGID</sequence>
<dbReference type="PANTHER" id="PTHR10900">
    <property type="entry name" value="PERIOSTIN-RELATED"/>
    <property type="match status" value="1"/>
</dbReference>
<protein>
    <submittedName>
        <fullName evidence="3">Transforming growth factor-beta induced protein IG-H3</fullName>
    </submittedName>
</protein>
<accession>A0A0E9LZU2</accession>
<feature type="chain" id="PRO_5002428806" evidence="1">
    <location>
        <begin position="30"/>
        <end position="646"/>
    </location>
</feature>
<dbReference type="SUPFAM" id="SSF82153">
    <property type="entry name" value="FAS1 domain"/>
    <property type="match status" value="1"/>
</dbReference>
<dbReference type="Proteomes" id="UP000032900">
    <property type="component" value="Unassembled WGS sequence"/>
</dbReference>
<keyword evidence="1" id="KW-0732">Signal</keyword>
<proteinExistence type="predicted"/>
<feature type="domain" description="FAS1" evidence="2">
    <location>
        <begin position="188"/>
        <end position="404"/>
    </location>
</feature>
<feature type="domain" description="FAS1" evidence="2">
    <location>
        <begin position="45"/>
        <end position="184"/>
    </location>
</feature>
<dbReference type="Pfam" id="PF02469">
    <property type="entry name" value="Fasciclin"/>
    <property type="match status" value="1"/>
</dbReference>
<reference evidence="3 4" key="1">
    <citation type="journal article" date="2015" name="Microbes Environ.">
        <title>Distribution and evolution of nitrogen fixation genes in the phylum bacteroidetes.</title>
        <authorList>
            <person name="Inoue J."/>
            <person name="Oshima K."/>
            <person name="Suda W."/>
            <person name="Sakamoto M."/>
            <person name="Iino T."/>
            <person name="Noda S."/>
            <person name="Hongoh Y."/>
            <person name="Hattori M."/>
            <person name="Ohkuma M."/>
        </authorList>
    </citation>
    <scope>NUCLEOTIDE SEQUENCE [LARGE SCALE GENOMIC DNA]</scope>
    <source>
        <strain evidence="3">JCM 15548</strain>
    </source>
</reference>
<dbReference type="InterPro" id="IPR036378">
    <property type="entry name" value="FAS1_dom_sf"/>
</dbReference>
<dbReference type="PROSITE" id="PS51257">
    <property type="entry name" value="PROKAR_LIPOPROTEIN"/>
    <property type="match status" value="1"/>
</dbReference>
<dbReference type="STRING" id="1236989.JCM15548_13147"/>
<dbReference type="OrthoDB" id="1119934at2"/>
<gene>
    <name evidence="3" type="ORF">JCM15548_13147</name>
</gene>
<dbReference type="AlphaFoldDB" id="A0A0E9LZU2"/>
<evidence type="ECO:0000256" key="1">
    <source>
        <dbReference type="SAM" id="SignalP"/>
    </source>
</evidence>
<dbReference type="RefSeq" id="WP_062126260.1">
    <property type="nucleotide sequence ID" value="NZ_BAZW01000031.1"/>
</dbReference>
<comment type="caution">
    <text evidence="3">The sequence shown here is derived from an EMBL/GenBank/DDBJ whole genome shotgun (WGS) entry which is preliminary data.</text>
</comment>